<keyword evidence="3" id="KW-1185">Reference proteome</keyword>
<feature type="coiled-coil region" evidence="1">
    <location>
        <begin position="6"/>
        <end position="33"/>
    </location>
</feature>
<name>A0A2N3HXM7_9BACT</name>
<reference evidence="2 3" key="1">
    <citation type="journal article" date="2017" name="Front. Microbiol.">
        <title>Labilibaculum manganireducens gen. nov., sp. nov. and Labilibaculum filiforme sp. nov., Novel Bacteroidetes Isolated from Subsurface Sediments of the Baltic Sea.</title>
        <authorList>
            <person name="Vandieken V."/>
            <person name="Marshall I.P."/>
            <person name="Niemann H."/>
            <person name="Engelen B."/>
            <person name="Cypionka H."/>
        </authorList>
    </citation>
    <scope>NUCLEOTIDE SEQUENCE [LARGE SCALE GENOMIC DNA]</scope>
    <source>
        <strain evidence="2 3">59.16B</strain>
    </source>
</reference>
<comment type="caution">
    <text evidence="2">The sequence shown here is derived from an EMBL/GenBank/DDBJ whole genome shotgun (WGS) entry which is preliminary data.</text>
</comment>
<proteinExistence type="predicted"/>
<dbReference type="OrthoDB" id="1377236at2"/>
<accession>A0A2N3HXM7</accession>
<dbReference type="AlphaFoldDB" id="A0A2N3HXM7"/>
<sequence>MSYVQEQQKKLMIERLQNNAELLIEDINDIIHALQVASGNATGVGKIKGILQYLEQMPIHIITANGEQVIKDKFELSKFIQTLDKYIDFTIDRDFKDYF</sequence>
<evidence type="ECO:0000256" key="1">
    <source>
        <dbReference type="SAM" id="Coils"/>
    </source>
</evidence>
<evidence type="ECO:0000313" key="3">
    <source>
        <dbReference type="Proteomes" id="UP000233535"/>
    </source>
</evidence>
<evidence type="ECO:0000313" key="2">
    <source>
        <dbReference type="EMBL" id="PKQ62787.1"/>
    </source>
</evidence>
<organism evidence="2 3">
    <name type="scientific">Labilibaculum filiforme</name>
    <dbReference type="NCBI Taxonomy" id="1940526"/>
    <lineage>
        <taxon>Bacteria</taxon>
        <taxon>Pseudomonadati</taxon>
        <taxon>Bacteroidota</taxon>
        <taxon>Bacteroidia</taxon>
        <taxon>Marinilabiliales</taxon>
        <taxon>Marinifilaceae</taxon>
        <taxon>Labilibaculum</taxon>
    </lineage>
</organism>
<dbReference type="RefSeq" id="WP_101261557.1">
    <property type="nucleotide sequence ID" value="NZ_MVDD01000007.1"/>
</dbReference>
<gene>
    <name evidence="2" type="ORF">BZG02_11345</name>
</gene>
<protein>
    <submittedName>
        <fullName evidence="2">Uncharacterized protein</fullName>
    </submittedName>
</protein>
<dbReference type="EMBL" id="MVDD01000007">
    <property type="protein sequence ID" value="PKQ62787.1"/>
    <property type="molecule type" value="Genomic_DNA"/>
</dbReference>
<keyword evidence="1" id="KW-0175">Coiled coil</keyword>
<dbReference type="Proteomes" id="UP000233535">
    <property type="component" value="Unassembled WGS sequence"/>
</dbReference>